<dbReference type="RefSeq" id="WP_166050914.1">
    <property type="nucleotide sequence ID" value="NZ_JAAMPJ010000008.1"/>
</dbReference>
<accession>A0A7C9W441</accession>
<feature type="compositionally biased region" description="Basic and acidic residues" evidence="1">
    <location>
        <begin position="15"/>
        <end position="32"/>
    </location>
</feature>
<sequence>MPQQTERSPQTERVQQAERQAEKQAERHEERTPQSQTQTQSQPPRADQREHRAERQEQREQRTEQREQRTEQREQRTSSRLEDEWQAVQYEFVDDPKAAVRKADELVTRALEELNTRHRSLTDQLKGNGDPQTEDLRLALHRYRELFKSLVAVK</sequence>
<protein>
    <submittedName>
        <fullName evidence="2">Uncharacterized protein</fullName>
    </submittedName>
</protein>
<dbReference type="EMBL" id="JAAMPJ010000008">
    <property type="protein sequence ID" value="NGY62999.1"/>
    <property type="molecule type" value="Genomic_DNA"/>
</dbReference>
<gene>
    <name evidence="2" type="ORF">G7043_29165</name>
</gene>
<evidence type="ECO:0000256" key="1">
    <source>
        <dbReference type="SAM" id="MobiDB-lite"/>
    </source>
</evidence>
<feature type="compositionally biased region" description="Basic and acidic residues" evidence="1">
    <location>
        <begin position="46"/>
        <end position="82"/>
    </location>
</feature>
<feature type="region of interest" description="Disordered" evidence="1">
    <location>
        <begin position="1"/>
        <end position="82"/>
    </location>
</feature>
<keyword evidence="3" id="KW-1185">Reference proteome</keyword>
<dbReference type="AlphaFoldDB" id="A0A7C9W441"/>
<evidence type="ECO:0000313" key="3">
    <source>
        <dbReference type="Proteomes" id="UP000481360"/>
    </source>
</evidence>
<evidence type="ECO:0000313" key="2">
    <source>
        <dbReference type="EMBL" id="NGY62999.1"/>
    </source>
</evidence>
<feature type="compositionally biased region" description="Low complexity" evidence="1">
    <location>
        <begin position="33"/>
        <end position="44"/>
    </location>
</feature>
<comment type="caution">
    <text evidence="2">The sequence shown here is derived from an EMBL/GenBank/DDBJ whole genome shotgun (WGS) entry which is preliminary data.</text>
</comment>
<name>A0A7C9W441_9PSEU</name>
<proteinExistence type="predicted"/>
<reference evidence="2 3" key="1">
    <citation type="submission" date="2020-03" db="EMBL/GenBank/DDBJ databases">
        <title>Isolation and identification of active actinomycetes.</title>
        <authorList>
            <person name="Sun X."/>
        </authorList>
    </citation>
    <scope>NUCLEOTIDE SEQUENCE [LARGE SCALE GENOMIC DNA]</scope>
    <source>
        <strain evidence="2 3">NEAU-D13</strain>
    </source>
</reference>
<dbReference type="Proteomes" id="UP000481360">
    <property type="component" value="Unassembled WGS sequence"/>
</dbReference>
<organism evidence="2 3">
    <name type="scientific">Lentzea alba</name>
    <dbReference type="NCBI Taxonomy" id="2714351"/>
    <lineage>
        <taxon>Bacteria</taxon>
        <taxon>Bacillati</taxon>
        <taxon>Actinomycetota</taxon>
        <taxon>Actinomycetes</taxon>
        <taxon>Pseudonocardiales</taxon>
        <taxon>Pseudonocardiaceae</taxon>
        <taxon>Lentzea</taxon>
    </lineage>
</organism>